<comment type="subcellular location">
    <subcellularLocation>
        <location evidence="1">Nucleus</location>
    </subcellularLocation>
</comment>
<dbReference type="GeneID" id="128199617"/>
<accession>A0ABM3M456</accession>
<evidence type="ECO:0000313" key="12">
    <source>
        <dbReference type="RefSeq" id="XP_052745810.1"/>
    </source>
</evidence>
<dbReference type="PROSITE" id="PS00028">
    <property type="entry name" value="ZINC_FINGER_C2H2_1"/>
    <property type="match status" value="3"/>
</dbReference>
<dbReference type="Gene3D" id="3.30.160.60">
    <property type="entry name" value="Classic Zinc Finger"/>
    <property type="match status" value="2"/>
</dbReference>
<organism evidence="11 12">
    <name type="scientific">Bicyclus anynana</name>
    <name type="common">Squinting bush brown butterfly</name>
    <dbReference type="NCBI Taxonomy" id="110368"/>
    <lineage>
        <taxon>Eukaryota</taxon>
        <taxon>Metazoa</taxon>
        <taxon>Ecdysozoa</taxon>
        <taxon>Arthropoda</taxon>
        <taxon>Hexapoda</taxon>
        <taxon>Insecta</taxon>
        <taxon>Pterygota</taxon>
        <taxon>Neoptera</taxon>
        <taxon>Endopterygota</taxon>
        <taxon>Lepidoptera</taxon>
        <taxon>Glossata</taxon>
        <taxon>Ditrysia</taxon>
        <taxon>Papilionoidea</taxon>
        <taxon>Nymphalidae</taxon>
        <taxon>Satyrinae</taxon>
        <taxon>Satyrini</taxon>
        <taxon>Mycalesina</taxon>
        <taxon>Bicyclus</taxon>
    </lineage>
</organism>
<evidence type="ECO:0000256" key="2">
    <source>
        <dbReference type="ARBA" id="ARBA00022723"/>
    </source>
</evidence>
<keyword evidence="6" id="KW-0238">DNA-binding</keyword>
<protein>
    <submittedName>
        <fullName evidence="12">Zinc finger protein 26-like</fullName>
    </submittedName>
</protein>
<dbReference type="Pfam" id="PF00096">
    <property type="entry name" value="zf-C2H2"/>
    <property type="match status" value="1"/>
</dbReference>
<proteinExistence type="inferred from homology"/>
<feature type="domain" description="C2H2-type" evidence="10">
    <location>
        <begin position="252"/>
        <end position="277"/>
    </location>
</feature>
<sequence length="277" mass="32567">MFDKPQDLKSHQETHNPHDLEKNMKSFCEPLVYVDVSEISCKLCYARMDDVFQLVDHLIILHEIPFDREIGISLVPLNLDEGPKCFFCAMVLKTYALLLAHMNNFHKNYFKSSCAKCGRQFKGYEDLCRHAKNQILDDYQKCSQCGLLVSYGVLRAHMKDVHGKRYKCLSCFEFFTSHYKRSNHMADVHNRRDRVKCSYCNKTFIFKSIMQRHVKVNHLKVKNVVCDICGWKTFGKHALVNHLARHTSLRLIKCPDCDKFFKTIQYMKKHHAKSHVQ</sequence>
<evidence type="ECO:0000256" key="7">
    <source>
        <dbReference type="ARBA" id="ARBA00023242"/>
    </source>
</evidence>
<evidence type="ECO:0000256" key="1">
    <source>
        <dbReference type="ARBA" id="ARBA00004123"/>
    </source>
</evidence>
<reference evidence="12" key="1">
    <citation type="submission" date="2025-08" db="UniProtKB">
        <authorList>
            <consortium name="RefSeq"/>
        </authorList>
    </citation>
    <scope>IDENTIFICATION</scope>
</reference>
<dbReference type="InterPro" id="IPR013087">
    <property type="entry name" value="Znf_C2H2_type"/>
</dbReference>
<keyword evidence="4 9" id="KW-0863">Zinc-finger</keyword>
<dbReference type="PANTHER" id="PTHR24388">
    <property type="entry name" value="ZINC FINGER PROTEIN"/>
    <property type="match status" value="1"/>
</dbReference>
<keyword evidence="7" id="KW-0539">Nucleus</keyword>
<comment type="similarity">
    <text evidence="8">Belongs to the snail C2H2-type zinc-finger protein family.</text>
</comment>
<keyword evidence="5" id="KW-0862">Zinc</keyword>
<dbReference type="InterPro" id="IPR050527">
    <property type="entry name" value="Snail/Krueppel_Znf"/>
</dbReference>
<gene>
    <name evidence="12" type="primary">LOC128199617</name>
</gene>
<keyword evidence="2" id="KW-0479">Metal-binding</keyword>
<name>A0ABM3M456_BICAN</name>
<dbReference type="Proteomes" id="UP001652582">
    <property type="component" value="Chromosome 26"/>
</dbReference>
<dbReference type="PROSITE" id="PS50157">
    <property type="entry name" value="ZINC_FINGER_C2H2_2"/>
    <property type="match status" value="2"/>
</dbReference>
<evidence type="ECO:0000256" key="6">
    <source>
        <dbReference type="ARBA" id="ARBA00023125"/>
    </source>
</evidence>
<evidence type="ECO:0000256" key="3">
    <source>
        <dbReference type="ARBA" id="ARBA00022737"/>
    </source>
</evidence>
<dbReference type="SUPFAM" id="SSF57667">
    <property type="entry name" value="beta-beta-alpha zinc fingers"/>
    <property type="match status" value="2"/>
</dbReference>
<keyword evidence="3" id="KW-0677">Repeat</keyword>
<evidence type="ECO:0000256" key="8">
    <source>
        <dbReference type="ARBA" id="ARBA00037948"/>
    </source>
</evidence>
<dbReference type="SMART" id="SM00355">
    <property type="entry name" value="ZnF_C2H2"/>
    <property type="match status" value="8"/>
</dbReference>
<evidence type="ECO:0000256" key="4">
    <source>
        <dbReference type="ARBA" id="ARBA00022771"/>
    </source>
</evidence>
<evidence type="ECO:0000259" key="10">
    <source>
        <dbReference type="PROSITE" id="PS50157"/>
    </source>
</evidence>
<evidence type="ECO:0000256" key="5">
    <source>
        <dbReference type="ARBA" id="ARBA00022833"/>
    </source>
</evidence>
<keyword evidence="11" id="KW-1185">Reference proteome</keyword>
<dbReference type="InterPro" id="IPR036236">
    <property type="entry name" value="Znf_C2H2_sf"/>
</dbReference>
<dbReference type="RefSeq" id="XP_052745810.1">
    <property type="nucleotide sequence ID" value="XM_052889850.1"/>
</dbReference>
<dbReference type="PANTHER" id="PTHR24388:SF54">
    <property type="entry name" value="PROTEIN ESCARGOT"/>
    <property type="match status" value="1"/>
</dbReference>
<feature type="domain" description="C2H2-type" evidence="10">
    <location>
        <begin position="195"/>
        <end position="223"/>
    </location>
</feature>
<evidence type="ECO:0000256" key="9">
    <source>
        <dbReference type="PROSITE-ProRule" id="PRU00042"/>
    </source>
</evidence>
<evidence type="ECO:0000313" key="11">
    <source>
        <dbReference type="Proteomes" id="UP001652582"/>
    </source>
</evidence>